<name>A0A1S2M947_9BACI</name>
<organism evidence="2 4">
    <name type="scientific">Anaerobacillus isosaccharinicus</name>
    <dbReference type="NCBI Taxonomy" id="1532552"/>
    <lineage>
        <taxon>Bacteria</taxon>
        <taxon>Bacillati</taxon>
        <taxon>Bacillota</taxon>
        <taxon>Bacilli</taxon>
        <taxon>Bacillales</taxon>
        <taxon>Bacillaceae</taxon>
        <taxon>Anaerobacillus</taxon>
    </lineage>
</organism>
<reference evidence="3" key="4">
    <citation type="submission" date="2020-10" db="EMBL/GenBank/DDBJ databases">
        <authorList>
            <person name="Bassil N.M."/>
            <person name="Lloyd J.R."/>
        </authorList>
    </citation>
    <scope>NUCLEOTIDE SEQUENCE</scope>
    <source>
        <strain evidence="3">NB2006</strain>
    </source>
</reference>
<dbReference type="KEGG" id="aia:AWH56_011385"/>
<dbReference type="RefSeq" id="WP_071316374.1">
    <property type="nucleotide sequence ID" value="NZ_CP063356.2"/>
</dbReference>
<protein>
    <recommendedName>
        <fullName evidence="5">DUF4367 domain-containing protein</fullName>
    </recommendedName>
</protein>
<dbReference type="Proteomes" id="UP000180175">
    <property type="component" value="Chromosome"/>
</dbReference>
<dbReference type="EMBL" id="CP063356">
    <property type="protein sequence ID" value="QOY38080.1"/>
    <property type="molecule type" value="Genomic_DNA"/>
</dbReference>
<reference evidence="3 4" key="3">
    <citation type="journal article" date="2019" name="Int. J. Syst. Evol. Microbiol.">
        <title>Anaerobacillus isosaccharinicus sp. nov., an alkaliphilic bacterium which degrades isosaccharinic acid.</title>
        <authorList>
            <person name="Bassil N.M."/>
            <person name="Lloyd J.R."/>
        </authorList>
    </citation>
    <scope>NUCLEOTIDE SEQUENCE [LARGE SCALE GENOMIC DNA]</scope>
    <source>
        <strain evidence="3 4">NB2006</strain>
    </source>
</reference>
<gene>
    <name evidence="3" type="ORF">AWH56_011385</name>
    <name evidence="2" type="ORF">AWH56_06590</name>
</gene>
<reference evidence="3 4" key="2">
    <citation type="journal article" date="2017" name="Genome Announc.">
        <title>Draft Genome Sequences of Four Alkaliphilic Bacteria Belonging to the Anaerobacillus Genus.</title>
        <authorList>
            <person name="Bassil N.M."/>
            <person name="Lloyd J.R."/>
        </authorList>
    </citation>
    <scope>NUCLEOTIDE SEQUENCE [LARGE SCALE GENOMIC DNA]</scope>
    <source>
        <strain evidence="3 4">NB2006</strain>
    </source>
</reference>
<dbReference type="OrthoDB" id="2971894at2"/>
<reference evidence="2 4" key="1">
    <citation type="submission" date="2016-10" db="EMBL/GenBank/DDBJ databases">
        <title>Draft genome sequences of four alkaliphilic bacteria belonging to the Anaerobacillus genus.</title>
        <authorList>
            <person name="Bassil N.M."/>
            <person name="Lloyd J.R."/>
        </authorList>
    </citation>
    <scope>NUCLEOTIDE SEQUENCE [LARGE SCALE GENOMIC DNA]</scope>
    <source>
        <strain evidence="2 4">NB2006</strain>
    </source>
</reference>
<sequence>MKVLFTVLLLLLSMTTGCISTQSEERMEATLENKSLNDLISSHSDFYMLYAVAGKEKEFQHVNEVIEFYNIDFNELLSEESKDTLLFGSFIWLYSGERGYEYVETLELSETPSFIIFNSEQLVFKSSNIEEVDKFLSTREETELIRKRREQRQ</sequence>
<evidence type="ECO:0000256" key="1">
    <source>
        <dbReference type="SAM" id="SignalP"/>
    </source>
</evidence>
<dbReference type="PROSITE" id="PS51257">
    <property type="entry name" value="PROKAR_LIPOPROTEIN"/>
    <property type="match status" value="1"/>
</dbReference>
<proteinExistence type="predicted"/>
<evidence type="ECO:0000313" key="2">
    <source>
        <dbReference type="EMBL" id="OIJ21060.1"/>
    </source>
</evidence>
<accession>A0A1S2M947</accession>
<keyword evidence="1" id="KW-0732">Signal</keyword>
<evidence type="ECO:0000313" key="3">
    <source>
        <dbReference type="EMBL" id="QOY38080.1"/>
    </source>
</evidence>
<dbReference type="AlphaFoldDB" id="A0A1S2M947"/>
<dbReference type="EMBL" id="LQXD01000058">
    <property type="protein sequence ID" value="OIJ21060.1"/>
    <property type="molecule type" value="Genomic_DNA"/>
</dbReference>
<feature type="chain" id="PRO_5038219879" description="DUF4367 domain-containing protein" evidence="1">
    <location>
        <begin position="19"/>
        <end position="153"/>
    </location>
</feature>
<keyword evidence="4" id="KW-1185">Reference proteome</keyword>
<evidence type="ECO:0000313" key="4">
    <source>
        <dbReference type="Proteomes" id="UP000180175"/>
    </source>
</evidence>
<evidence type="ECO:0008006" key="5">
    <source>
        <dbReference type="Google" id="ProtNLM"/>
    </source>
</evidence>
<feature type="signal peptide" evidence="1">
    <location>
        <begin position="1"/>
        <end position="18"/>
    </location>
</feature>